<dbReference type="OrthoDB" id="3246365at2759"/>
<dbReference type="Proteomes" id="UP000736335">
    <property type="component" value="Unassembled WGS sequence"/>
</dbReference>
<dbReference type="EMBL" id="WIUZ02000015">
    <property type="protein sequence ID" value="KAF9780872.1"/>
    <property type="molecule type" value="Genomic_DNA"/>
</dbReference>
<reference evidence="1" key="1">
    <citation type="journal article" date="2020" name="Nat. Commun.">
        <title>Large-scale genome sequencing of mycorrhizal fungi provides insights into the early evolution of symbiotic traits.</title>
        <authorList>
            <person name="Miyauchi S."/>
            <person name="Kiss E."/>
            <person name="Kuo A."/>
            <person name="Drula E."/>
            <person name="Kohler A."/>
            <person name="Sanchez-Garcia M."/>
            <person name="Morin E."/>
            <person name="Andreopoulos B."/>
            <person name="Barry K.W."/>
            <person name="Bonito G."/>
            <person name="Buee M."/>
            <person name="Carver A."/>
            <person name="Chen C."/>
            <person name="Cichocki N."/>
            <person name="Clum A."/>
            <person name="Culley D."/>
            <person name="Crous P.W."/>
            <person name="Fauchery L."/>
            <person name="Girlanda M."/>
            <person name="Hayes R.D."/>
            <person name="Keri Z."/>
            <person name="LaButti K."/>
            <person name="Lipzen A."/>
            <person name="Lombard V."/>
            <person name="Magnuson J."/>
            <person name="Maillard F."/>
            <person name="Murat C."/>
            <person name="Nolan M."/>
            <person name="Ohm R.A."/>
            <person name="Pangilinan J."/>
            <person name="Pereira M.F."/>
            <person name="Perotto S."/>
            <person name="Peter M."/>
            <person name="Pfister S."/>
            <person name="Riley R."/>
            <person name="Sitrit Y."/>
            <person name="Stielow J.B."/>
            <person name="Szollosi G."/>
            <person name="Zifcakova L."/>
            <person name="Stursova M."/>
            <person name="Spatafora J.W."/>
            <person name="Tedersoo L."/>
            <person name="Vaario L.M."/>
            <person name="Yamada A."/>
            <person name="Yan M."/>
            <person name="Wang P."/>
            <person name="Xu J."/>
            <person name="Bruns T."/>
            <person name="Baldrian P."/>
            <person name="Vilgalys R."/>
            <person name="Dunand C."/>
            <person name="Henrissat B."/>
            <person name="Grigoriev I.V."/>
            <person name="Hibbett D."/>
            <person name="Nagy L.G."/>
            <person name="Martin F.M."/>
        </authorList>
    </citation>
    <scope>NUCLEOTIDE SEQUENCE</scope>
    <source>
        <strain evidence="1">UH-Tt-Lm1</strain>
    </source>
</reference>
<sequence length="266" mass="29884">MPCPLLPPELIIDHLHDVPTTLKSCSLVSKSWIPRARRNLFARIEFTSESYGVSSIGSWKKAFPNPSDSPAHHIRILRLSDIDSITAAGTHASAWFRSFHRVEALQLQSRWSEYLSISLAPFKGFSPTLRSLRLFLLSVPLPDALELICSFPLLEDVRLDGIIFGSDTYHWHPPPTSPKLTGALHLNEQSRIIVPGLLDLPDGLRFSKILVACPDEGAELIMKLVWKCCNALEFLNISFYPFGTSRMPPPLDLCKATKLREVMLIF</sequence>
<protein>
    <recommendedName>
        <fullName evidence="3">F-box domain-containing protein</fullName>
    </recommendedName>
</protein>
<keyword evidence="2" id="KW-1185">Reference proteome</keyword>
<evidence type="ECO:0000313" key="2">
    <source>
        <dbReference type="Proteomes" id="UP000736335"/>
    </source>
</evidence>
<organism evidence="1 2">
    <name type="scientific">Thelephora terrestris</name>
    <dbReference type="NCBI Taxonomy" id="56493"/>
    <lineage>
        <taxon>Eukaryota</taxon>
        <taxon>Fungi</taxon>
        <taxon>Dikarya</taxon>
        <taxon>Basidiomycota</taxon>
        <taxon>Agaricomycotina</taxon>
        <taxon>Agaricomycetes</taxon>
        <taxon>Thelephorales</taxon>
        <taxon>Thelephoraceae</taxon>
        <taxon>Thelephora</taxon>
    </lineage>
</organism>
<reference evidence="1" key="2">
    <citation type="submission" date="2020-11" db="EMBL/GenBank/DDBJ databases">
        <authorList>
            <consortium name="DOE Joint Genome Institute"/>
            <person name="Kuo A."/>
            <person name="Miyauchi S."/>
            <person name="Kiss E."/>
            <person name="Drula E."/>
            <person name="Kohler A."/>
            <person name="Sanchez-Garcia M."/>
            <person name="Andreopoulos B."/>
            <person name="Barry K.W."/>
            <person name="Bonito G."/>
            <person name="Buee M."/>
            <person name="Carver A."/>
            <person name="Chen C."/>
            <person name="Cichocki N."/>
            <person name="Clum A."/>
            <person name="Culley D."/>
            <person name="Crous P.W."/>
            <person name="Fauchery L."/>
            <person name="Girlanda M."/>
            <person name="Hayes R."/>
            <person name="Keri Z."/>
            <person name="Labutti K."/>
            <person name="Lipzen A."/>
            <person name="Lombard V."/>
            <person name="Magnuson J."/>
            <person name="Maillard F."/>
            <person name="Morin E."/>
            <person name="Murat C."/>
            <person name="Nolan M."/>
            <person name="Ohm R."/>
            <person name="Pangilinan J."/>
            <person name="Pereira M."/>
            <person name="Perotto S."/>
            <person name="Peter M."/>
            <person name="Riley R."/>
            <person name="Sitrit Y."/>
            <person name="Stielow B."/>
            <person name="Szollosi G."/>
            <person name="Zifcakova L."/>
            <person name="Stursova M."/>
            <person name="Spatafora J.W."/>
            <person name="Tedersoo L."/>
            <person name="Vaario L.-M."/>
            <person name="Yamada A."/>
            <person name="Yan M."/>
            <person name="Wang P."/>
            <person name="Xu J."/>
            <person name="Bruns T."/>
            <person name="Baldrian P."/>
            <person name="Vilgalys R."/>
            <person name="Henrissat B."/>
            <person name="Grigoriev I.V."/>
            <person name="Hibbett D."/>
            <person name="Nagy L.G."/>
            <person name="Martin F.M."/>
        </authorList>
    </citation>
    <scope>NUCLEOTIDE SEQUENCE</scope>
    <source>
        <strain evidence="1">UH-Tt-Lm1</strain>
    </source>
</reference>
<gene>
    <name evidence="1" type="ORF">BJ322DRAFT_1112265</name>
</gene>
<proteinExistence type="predicted"/>
<comment type="caution">
    <text evidence="1">The sequence shown here is derived from an EMBL/GenBank/DDBJ whole genome shotgun (WGS) entry which is preliminary data.</text>
</comment>
<evidence type="ECO:0000313" key="1">
    <source>
        <dbReference type="EMBL" id="KAF9780872.1"/>
    </source>
</evidence>
<evidence type="ECO:0008006" key="3">
    <source>
        <dbReference type="Google" id="ProtNLM"/>
    </source>
</evidence>
<name>A0A9P6HA29_9AGAM</name>
<accession>A0A9P6HA29</accession>
<dbReference type="AlphaFoldDB" id="A0A9P6HA29"/>